<dbReference type="EMBL" id="JAPWDQ010000013">
    <property type="protein sequence ID" value="KAJ5472054.1"/>
    <property type="molecule type" value="Genomic_DNA"/>
</dbReference>
<comment type="caution">
    <text evidence="1">The sequence shown here is derived from an EMBL/GenBank/DDBJ whole genome shotgun (WGS) entry which is preliminary data.</text>
</comment>
<evidence type="ECO:0000313" key="2">
    <source>
        <dbReference type="Proteomes" id="UP001148312"/>
    </source>
</evidence>
<name>A0A9W9WR17_9EURO</name>
<evidence type="ECO:0000313" key="1">
    <source>
        <dbReference type="EMBL" id="KAJ5472054.1"/>
    </source>
</evidence>
<gene>
    <name evidence="1" type="ORF">N7539_008623</name>
</gene>
<protein>
    <recommendedName>
        <fullName evidence="3">BTB domain-containing protein</fullName>
    </recommendedName>
</protein>
<dbReference type="Proteomes" id="UP001148312">
    <property type="component" value="Unassembled WGS sequence"/>
</dbReference>
<dbReference type="GeneID" id="81628468"/>
<dbReference type="RefSeq" id="XP_056786600.1">
    <property type="nucleotide sequence ID" value="XM_056938218.1"/>
</dbReference>
<reference evidence="1" key="2">
    <citation type="journal article" date="2023" name="IMA Fungus">
        <title>Comparative genomic study of the Penicillium genus elucidates a diverse pangenome and 15 lateral gene transfer events.</title>
        <authorList>
            <person name="Petersen C."/>
            <person name="Sorensen T."/>
            <person name="Nielsen M.R."/>
            <person name="Sondergaard T.E."/>
            <person name="Sorensen J.L."/>
            <person name="Fitzpatrick D.A."/>
            <person name="Frisvad J.C."/>
            <person name="Nielsen K.L."/>
        </authorList>
    </citation>
    <scope>NUCLEOTIDE SEQUENCE</scope>
    <source>
        <strain evidence="1">IBT 30728</strain>
    </source>
</reference>
<reference evidence="1" key="1">
    <citation type="submission" date="2022-12" db="EMBL/GenBank/DDBJ databases">
        <authorList>
            <person name="Petersen C."/>
        </authorList>
    </citation>
    <scope>NUCLEOTIDE SEQUENCE</scope>
    <source>
        <strain evidence="1">IBT 30728</strain>
    </source>
</reference>
<keyword evidence="2" id="KW-1185">Reference proteome</keyword>
<proteinExistence type="predicted"/>
<evidence type="ECO:0008006" key="3">
    <source>
        <dbReference type="Google" id="ProtNLM"/>
    </source>
</evidence>
<sequence>MNSLSHIIDPEGEVIITLRNANSPFAKPTRDTWIHQWLESSQTSSSKSIPLSRLSLLKSPTIEATVAEESVAEGHLGQNCSRIQVSAKHLMFASPFFKRLLTGGWKESVAYFQKGSVEITAESWDVEALMIMLAKIAAIADYYECREALDFLAELWIEKMEEETPSVASRDLILWLWVSWVIQLPTQFKLSTSIASSQSDGFIDNLGLSIPEDVIVSINRRREEAIERLIDLIDYTRRQYLLGARGCRLECRSIMYGALTIQSKDLLLPHREFPFPNVSYRSLVQKMTNFRSLEWYDSPSKCINKHSCPGSSFASTFGALDGFLEGLELEQFNAL</sequence>
<dbReference type="AlphaFoldDB" id="A0A9W9WR17"/>
<organism evidence="1 2">
    <name type="scientific">Penicillium diatomitis</name>
    <dbReference type="NCBI Taxonomy" id="2819901"/>
    <lineage>
        <taxon>Eukaryota</taxon>
        <taxon>Fungi</taxon>
        <taxon>Dikarya</taxon>
        <taxon>Ascomycota</taxon>
        <taxon>Pezizomycotina</taxon>
        <taxon>Eurotiomycetes</taxon>
        <taxon>Eurotiomycetidae</taxon>
        <taxon>Eurotiales</taxon>
        <taxon>Aspergillaceae</taxon>
        <taxon>Penicillium</taxon>
    </lineage>
</organism>
<accession>A0A9W9WR17</accession>